<evidence type="ECO:0000256" key="1">
    <source>
        <dbReference type="SAM" id="MobiDB-lite"/>
    </source>
</evidence>
<protein>
    <recommendedName>
        <fullName evidence="4">Surface glycoprotein</fullName>
    </recommendedName>
</protein>
<feature type="compositionally biased region" description="Basic and acidic residues" evidence="1">
    <location>
        <begin position="847"/>
        <end position="856"/>
    </location>
</feature>
<feature type="region of interest" description="Disordered" evidence="1">
    <location>
        <begin position="656"/>
        <end position="687"/>
    </location>
</feature>
<accession>A0A238Y4Q8</accession>
<evidence type="ECO:0008006" key="4">
    <source>
        <dbReference type="Google" id="ProtNLM"/>
    </source>
</evidence>
<dbReference type="Proteomes" id="UP000198397">
    <property type="component" value="Unassembled WGS sequence"/>
</dbReference>
<reference evidence="2 3" key="1">
    <citation type="submission" date="2017-06" db="EMBL/GenBank/DDBJ databases">
        <authorList>
            <person name="Kim H.J."/>
            <person name="Triplett B.A."/>
        </authorList>
    </citation>
    <scope>NUCLEOTIDE SEQUENCE [LARGE SCALE GENOMIC DNA]</scope>
    <source>
        <strain evidence="2 3">DSM 8800</strain>
    </source>
</reference>
<keyword evidence="3" id="KW-1185">Reference proteome</keyword>
<sequence>MTDRRKQISAVFFAAVMVISMVAAGAVVGPAAAEEDLNPDEITKVEANDVTPGDTTQDVSYEFDLGGDVSDDSSTIILEYNDDRVNLENIDGETIVPNVEVRDIETASDGDNAVIAIDVPNLNFVHDDGLDLALDGIDFTAFEEAEDVTVDVGLDSRNIGDGVEENLENGASEADIVSASDDGNEDTFAVDIFETEIDGLDAQNTPPEADAESELNDIDVVSLATENADPEESNFVVIDYEDEKDIDLDAEDFDVTTDELEFDEDNIEVDNGNNNILLSLDEPFEDQIEVDNPLDPDTTDEDVFDITVTADFTGESGEEIDVEVGLSEDDSGDLSGGIDIAHTSTSDTFKVEPRDTEIVDLDAANIDADAEEHSFDFSVDEIGTVGGDQTDVILVDYQSDLGDIEVPDLDTDDVTVEVDIDGNIETVGLEDVEVDDGENNLALELEENTLLEDVLENTNTNDGDVVTVTIGDADNADADNIDFTGLTEDTTEVDLAVSLGDSEDEFDLGEADLSEEAAAFTTEDTTFNVNNRDTELDDLDVGEPIDADAEDHSFEFDITELATPEGLAADSFIVTYDDTDVDVSGVDSTGDVTVELGDEGVDVQSVDTDGEDILVELDEELDEEASVDVTIDDLDFSGLEEDTQDVEVGVGLFDDAEEEPSAGDGFEAADGDARQDSDKLTVNNRDTELDDLDVGEPIDADAEEHSFEFDITELATPEGLAADSFIVTYDDTDVDVSGVDSTGDVTVELGDEGVDVQSVDTDGEDILVELDEELDEEASVDVTIDDLDFSGLGADTQEVTVGVGLFDDAEEEPSAGDGFEEAEDDRQDSDDLTVNNRDTLIDDVEPDERAERDTTHEIDFDVTELRTDEGAGPVEQIEVDYEDDVDLNDVSSDASDIDVDGIEVDEVDTSGDDSTIVLEFNTALEDEINEDDLDKTVTLTLDGDGDDGVDFTGVLNGDTSDNVRVTLTAQADDGADVDSAQGEFALSAVVDPEPEDITATDVSETDATDQSQEVTFEFAEVFEDEIRSDTGQESTIEIITVAPEGLADTDVSVEDVTLSLDGEEVNGAIESVSEESISDDTTLVIELDTGEFEDSDITSDPDATVSIDIADGLQFEDAGVDKKVTVGFAEDCGAACTDPFSETEEEDVFAIAGDVDTVNEITLNIPGSGADEFLGVVTDENNDGDITVDASGIEDEFGTKLVNEEVEIEIAGDDVGTATVEDGEFTDVDIDPEDISDGVDTSEAADVTIDGESDGTDVELVHQAIAVEGSVDTFSTPLALDESTILTSFDDAGALSQYNATTNEYERGVLDLSRTEQVNQGFFVQVESSEDERVGFDFATGDRDKQETFTLEEGTHLLGTAPNNINEVTEYNVEIQEDAQVEVPDDNGAAIPTEGVVDPDTNVKNTDAYWVFLDEDGDRLVFSPGFEDGSDLKDEA</sequence>
<gene>
    <name evidence="2" type="ORF">SAMN06264855_1299</name>
</gene>
<dbReference type="EMBL" id="FZNQ01000029">
    <property type="protein sequence ID" value="SNR65554.1"/>
    <property type="molecule type" value="Genomic_DNA"/>
</dbReference>
<name>A0A238Y4Q8_HALVU</name>
<proteinExistence type="predicted"/>
<evidence type="ECO:0000313" key="2">
    <source>
        <dbReference type="EMBL" id="SNR65554.1"/>
    </source>
</evidence>
<evidence type="ECO:0000313" key="3">
    <source>
        <dbReference type="Proteomes" id="UP000198397"/>
    </source>
</evidence>
<feature type="region of interest" description="Disordered" evidence="1">
    <location>
        <begin position="807"/>
        <end position="856"/>
    </location>
</feature>
<dbReference type="RefSeq" id="WP_143420458.1">
    <property type="nucleotide sequence ID" value="NZ_FZNQ01000029.1"/>
</dbReference>
<feature type="compositionally biased region" description="Acidic residues" evidence="1">
    <location>
        <begin position="807"/>
        <end position="831"/>
    </location>
</feature>
<organism evidence="2 3">
    <name type="scientific">Halorubrum vacuolatum</name>
    <name type="common">Natronobacterium vacuolatum</name>
    <dbReference type="NCBI Taxonomy" id="63740"/>
    <lineage>
        <taxon>Archaea</taxon>
        <taxon>Methanobacteriati</taxon>
        <taxon>Methanobacteriota</taxon>
        <taxon>Stenosarchaea group</taxon>
        <taxon>Halobacteria</taxon>
        <taxon>Halobacteriales</taxon>
        <taxon>Haloferacaceae</taxon>
        <taxon>Halorubrum</taxon>
    </lineage>
</organism>